<feature type="compositionally biased region" description="Basic and acidic residues" evidence="1">
    <location>
        <begin position="71"/>
        <end position="88"/>
    </location>
</feature>
<comment type="caution">
    <text evidence="2">The sequence shown here is derived from an EMBL/GenBank/DDBJ whole genome shotgun (WGS) entry which is preliminary data.</text>
</comment>
<dbReference type="Proteomes" id="UP000735302">
    <property type="component" value="Unassembled WGS sequence"/>
</dbReference>
<dbReference type="EMBL" id="BLXT01002522">
    <property type="protein sequence ID" value="GFN95646.1"/>
    <property type="molecule type" value="Genomic_DNA"/>
</dbReference>
<feature type="compositionally biased region" description="Polar residues" evidence="1">
    <location>
        <begin position="34"/>
        <end position="49"/>
    </location>
</feature>
<proteinExistence type="predicted"/>
<dbReference type="AlphaFoldDB" id="A0AAV3ZM94"/>
<name>A0AAV3ZM94_9GAST</name>
<evidence type="ECO:0000313" key="3">
    <source>
        <dbReference type="Proteomes" id="UP000735302"/>
    </source>
</evidence>
<organism evidence="2 3">
    <name type="scientific">Plakobranchus ocellatus</name>
    <dbReference type="NCBI Taxonomy" id="259542"/>
    <lineage>
        <taxon>Eukaryota</taxon>
        <taxon>Metazoa</taxon>
        <taxon>Spiralia</taxon>
        <taxon>Lophotrochozoa</taxon>
        <taxon>Mollusca</taxon>
        <taxon>Gastropoda</taxon>
        <taxon>Heterobranchia</taxon>
        <taxon>Euthyneura</taxon>
        <taxon>Panpulmonata</taxon>
        <taxon>Sacoglossa</taxon>
        <taxon>Placobranchoidea</taxon>
        <taxon>Plakobranchidae</taxon>
        <taxon>Plakobranchus</taxon>
    </lineage>
</organism>
<evidence type="ECO:0000256" key="1">
    <source>
        <dbReference type="SAM" id="MobiDB-lite"/>
    </source>
</evidence>
<keyword evidence="3" id="KW-1185">Reference proteome</keyword>
<evidence type="ECO:0000313" key="2">
    <source>
        <dbReference type="EMBL" id="GFN95646.1"/>
    </source>
</evidence>
<reference evidence="2 3" key="1">
    <citation type="journal article" date="2021" name="Elife">
        <title>Chloroplast acquisition without the gene transfer in kleptoplastic sea slugs, Plakobranchus ocellatus.</title>
        <authorList>
            <person name="Maeda T."/>
            <person name="Takahashi S."/>
            <person name="Yoshida T."/>
            <person name="Shimamura S."/>
            <person name="Takaki Y."/>
            <person name="Nagai Y."/>
            <person name="Toyoda A."/>
            <person name="Suzuki Y."/>
            <person name="Arimoto A."/>
            <person name="Ishii H."/>
            <person name="Satoh N."/>
            <person name="Nishiyama T."/>
            <person name="Hasebe M."/>
            <person name="Maruyama T."/>
            <person name="Minagawa J."/>
            <person name="Obokata J."/>
            <person name="Shigenobu S."/>
        </authorList>
    </citation>
    <scope>NUCLEOTIDE SEQUENCE [LARGE SCALE GENOMIC DNA]</scope>
</reference>
<sequence>MLLPRFQCLVIQYLRAKTPVAGLELSTEGSLQISGRISLSTMPPTSPRSWTRRKMKMRRKRWKRRRKERKGKGEEEEKEAEKDDEKKGGKGKKT</sequence>
<gene>
    <name evidence="2" type="ORF">PoB_002215200</name>
</gene>
<accession>A0AAV3ZM94</accession>
<feature type="compositionally biased region" description="Basic residues" evidence="1">
    <location>
        <begin position="50"/>
        <end position="70"/>
    </location>
</feature>
<feature type="region of interest" description="Disordered" evidence="1">
    <location>
        <begin position="34"/>
        <end position="94"/>
    </location>
</feature>
<protein>
    <submittedName>
        <fullName evidence="2">Uncharacterized protein</fullName>
    </submittedName>
</protein>